<dbReference type="Pfam" id="PF04082">
    <property type="entry name" value="Fungal_trans"/>
    <property type="match status" value="1"/>
</dbReference>
<accession>A0AAI8YJK3</accession>
<keyword evidence="4" id="KW-1185">Reference proteome</keyword>
<name>A0AAI8YJK3_9PEZI</name>
<dbReference type="GO" id="GO:0003677">
    <property type="term" value="F:DNA binding"/>
    <property type="evidence" value="ECO:0007669"/>
    <property type="project" value="InterPro"/>
</dbReference>
<dbReference type="SMART" id="SM00906">
    <property type="entry name" value="Fungal_trans"/>
    <property type="match status" value="1"/>
</dbReference>
<dbReference type="Proteomes" id="UP001295740">
    <property type="component" value="Unassembled WGS sequence"/>
</dbReference>
<dbReference type="GO" id="GO:0006351">
    <property type="term" value="P:DNA-templated transcription"/>
    <property type="evidence" value="ECO:0007669"/>
    <property type="project" value="InterPro"/>
</dbReference>
<dbReference type="AlphaFoldDB" id="A0AAI8YJK3"/>
<dbReference type="EMBL" id="CAUWAG010000010">
    <property type="protein sequence ID" value="CAJ2507125.1"/>
    <property type="molecule type" value="Genomic_DNA"/>
</dbReference>
<dbReference type="GO" id="GO:0019171">
    <property type="term" value="F:(3R)-hydroxyacyl-[acyl-carrier-protein] dehydratase activity"/>
    <property type="evidence" value="ECO:0007669"/>
    <property type="project" value="TreeGrafter"/>
</dbReference>
<organism evidence="3 4">
    <name type="scientific">Anthostomella pinea</name>
    <dbReference type="NCBI Taxonomy" id="933095"/>
    <lineage>
        <taxon>Eukaryota</taxon>
        <taxon>Fungi</taxon>
        <taxon>Dikarya</taxon>
        <taxon>Ascomycota</taxon>
        <taxon>Pezizomycotina</taxon>
        <taxon>Sordariomycetes</taxon>
        <taxon>Xylariomycetidae</taxon>
        <taxon>Xylariales</taxon>
        <taxon>Xylariaceae</taxon>
        <taxon>Anthostomella</taxon>
    </lineage>
</organism>
<comment type="caution">
    <text evidence="3">The sequence shown here is derived from an EMBL/GenBank/DDBJ whole genome shotgun (WGS) entry which is preliminary data.</text>
</comment>
<dbReference type="InterPro" id="IPR007219">
    <property type="entry name" value="XnlR_reg_dom"/>
</dbReference>
<dbReference type="CDD" id="cd12148">
    <property type="entry name" value="fungal_TF_MHR"/>
    <property type="match status" value="1"/>
</dbReference>
<sequence>MSLPLRPCLGRALGQTGRPAIGRRRLTSASGAASQMMRDFAGQSISRRQVLDGNQLQRLSLTLNRRSLHPELDVAIEAPPPGTPIPPGYHLVYFTPTGVESELGPDGTDSTFNAPSPFTRRMWAGGRMKWTKDCPLLVGQEAEERTRLLNAVAKRSRDGSEMVLVEVEKQFWNEKGLALVDQRSWIFRPESVVAAAASEAPLRDAVVAGPSTIEDVKTSDESYPVRLLRWSPVGLFRFSALTFNGHKIHYDPTQGILHKTEIVKQYTRFWEEPSAVSVSWLGLLFSILCLATQFHPSGLVIPNNSTCPTEYSIQYYREKVVQSLVLAQYSKGGLFVVETLIHYLAIEQYLRRDTEIEVWLVLGVAVQSAIRMGYHRDPSHFRNISVYDGEMRRRVWAALYHLDATVSTQMGMPRVIKDSIVDTHEPHNLLDTDFDANTTSMPQPRPAGEMTPMLPYIASSRLMRVFGVVSDLVTNPRLPSYAEVTRIDAKLNEVNANMAKSRQFRPLSESIADPPQLIFLRIVLQLVYLKSQILLHQKFLAPSKASSRYGYSRKITVRAALQILRFQHLIDEERKPTGRLEAIKWMPSSLINHEFLGEQRALLLCAA</sequence>
<evidence type="ECO:0000259" key="2">
    <source>
        <dbReference type="SMART" id="SM00906"/>
    </source>
</evidence>
<dbReference type="GO" id="GO:0005739">
    <property type="term" value="C:mitochondrion"/>
    <property type="evidence" value="ECO:0007669"/>
    <property type="project" value="TreeGrafter"/>
</dbReference>
<gene>
    <name evidence="3" type="ORF">KHLLAP_LOCUS7593</name>
</gene>
<dbReference type="InterPro" id="IPR052741">
    <property type="entry name" value="Mitochondrial_HTD2"/>
</dbReference>
<proteinExistence type="predicted"/>
<dbReference type="PANTHER" id="PTHR28152:SF2">
    <property type="entry name" value="N-TERMINAL OF MAOC-LIKE DEHYDRATASE DOMAIN-CONTAINING PROTEIN"/>
    <property type="match status" value="1"/>
</dbReference>
<evidence type="ECO:0000256" key="1">
    <source>
        <dbReference type="ARBA" id="ARBA00023242"/>
    </source>
</evidence>
<keyword evidence="1" id="KW-0539">Nucleus</keyword>
<reference evidence="3" key="1">
    <citation type="submission" date="2023-10" db="EMBL/GenBank/DDBJ databases">
        <authorList>
            <person name="Hackl T."/>
        </authorList>
    </citation>
    <scope>NUCLEOTIDE SEQUENCE</scope>
</reference>
<evidence type="ECO:0000313" key="3">
    <source>
        <dbReference type="EMBL" id="CAJ2507125.1"/>
    </source>
</evidence>
<feature type="domain" description="Xylanolytic transcriptional activator regulatory" evidence="2">
    <location>
        <begin position="358"/>
        <end position="432"/>
    </location>
</feature>
<dbReference type="GO" id="GO:0008270">
    <property type="term" value="F:zinc ion binding"/>
    <property type="evidence" value="ECO:0007669"/>
    <property type="project" value="InterPro"/>
</dbReference>
<dbReference type="PANTHER" id="PTHR28152">
    <property type="entry name" value="HYDROXYACYL-THIOESTER DEHYDRATASE TYPE 2, MITOCHONDRIAL"/>
    <property type="match status" value="1"/>
</dbReference>
<evidence type="ECO:0000313" key="4">
    <source>
        <dbReference type="Proteomes" id="UP001295740"/>
    </source>
</evidence>
<protein>
    <submittedName>
        <fullName evidence="3">Uu.00g083110.m01.CDS01</fullName>
    </submittedName>
</protein>